<organism evidence="8 9">
    <name type="scientific">Gordonibacter massiliensis</name>
    <name type="common">ex Traore et al. 2017</name>
    <dbReference type="NCBI Taxonomy" id="1841863"/>
    <lineage>
        <taxon>Bacteria</taxon>
        <taxon>Bacillati</taxon>
        <taxon>Actinomycetota</taxon>
        <taxon>Coriobacteriia</taxon>
        <taxon>Eggerthellales</taxon>
        <taxon>Eggerthellaceae</taxon>
        <taxon>Gordonibacter</taxon>
    </lineage>
</organism>
<comment type="caution">
    <text evidence="8">The sequence shown here is derived from an EMBL/GenBank/DDBJ whole genome shotgun (WGS) entry which is preliminary data.</text>
</comment>
<keyword evidence="3" id="KW-1003">Cell membrane</keyword>
<comment type="subcellular location">
    <subcellularLocation>
        <location evidence="1">Cell membrane</location>
        <topology evidence="1">Multi-pass membrane protein</topology>
    </subcellularLocation>
</comment>
<feature type="transmembrane region" description="Helical" evidence="7">
    <location>
        <begin position="45"/>
        <end position="69"/>
    </location>
</feature>
<keyword evidence="9" id="KW-1185">Reference proteome</keyword>
<evidence type="ECO:0000313" key="9">
    <source>
        <dbReference type="Proteomes" id="UP000587396"/>
    </source>
</evidence>
<dbReference type="Proteomes" id="UP000587396">
    <property type="component" value="Unassembled WGS sequence"/>
</dbReference>
<proteinExistence type="inferred from homology"/>
<dbReference type="PANTHER" id="PTHR30250:SF10">
    <property type="entry name" value="LIPOPOLYSACCHARIDE BIOSYNTHESIS PROTEIN WZXC"/>
    <property type="match status" value="1"/>
</dbReference>
<evidence type="ECO:0000256" key="3">
    <source>
        <dbReference type="ARBA" id="ARBA00022475"/>
    </source>
</evidence>
<feature type="transmembrane region" description="Helical" evidence="7">
    <location>
        <begin position="384"/>
        <end position="401"/>
    </location>
</feature>
<dbReference type="EMBL" id="JACMSE010000002">
    <property type="protein sequence ID" value="MBC2888703.1"/>
    <property type="molecule type" value="Genomic_DNA"/>
</dbReference>
<dbReference type="AlphaFoldDB" id="A0A842JA66"/>
<dbReference type="RefSeq" id="WP_185904638.1">
    <property type="nucleotide sequence ID" value="NZ_JACMSE010000002.1"/>
</dbReference>
<keyword evidence="4 7" id="KW-0812">Transmembrane</keyword>
<evidence type="ECO:0000256" key="6">
    <source>
        <dbReference type="ARBA" id="ARBA00023136"/>
    </source>
</evidence>
<feature type="transmembrane region" description="Helical" evidence="7">
    <location>
        <begin position="293"/>
        <end position="313"/>
    </location>
</feature>
<reference evidence="8 9" key="1">
    <citation type="submission" date="2020-08" db="EMBL/GenBank/DDBJ databases">
        <authorList>
            <person name="Liu C."/>
            <person name="Sun Q."/>
        </authorList>
    </citation>
    <scope>NUCLEOTIDE SEQUENCE [LARGE SCALE GENOMIC DNA]</scope>
    <source>
        <strain evidence="8 9">N22</strain>
    </source>
</reference>
<dbReference type="PANTHER" id="PTHR30250">
    <property type="entry name" value="PST FAMILY PREDICTED COLANIC ACID TRANSPORTER"/>
    <property type="match status" value="1"/>
</dbReference>
<evidence type="ECO:0000313" key="8">
    <source>
        <dbReference type="EMBL" id="MBC2888703.1"/>
    </source>
</evidence>
<dbReference type="Pfam" id="PF13440">
    <property type="entry name" value="Polysacc_synt_3"/>
    <property type="match status" value="1"/>
</dbReference>
<evidence type="ECO:0000256" key="7">
    <source>
        <dbReference type="SAM" id="Phobius"/>
    </source>
</evidence>
<feature type="transmembrane region" description="Helical" evidence="7">
    <location>
        <begin position="421"/>
        <end position="440"/>
    </location>
</feature>
<accession>A0A842JA66</accession>
<evidence type="ECO:0000256" key="5">
    <source>
        <dbReference type="ARBA" id="ARBA00022989"/>
    </source>
</evidence>
<feature type="transmembrane region" description="Helical" evidence="7">
    <location>
        <begin position="115"/>
        <end position="134"/>
    </location>
</feature>
<keyword evidence="6 7" id="KW-0472">Membrane</keyword>
<keyword evidence="5 7" id="KW-1133">Transmembrane helix</keyword>
<evidence type="ECO:0000256" key="1">
    <source>
        <dbReference type="ARBA" id="ARBA00004651"/>
    </source>
</evidence>
<gene>
    <name evidence="8" type="ORF">H7313_04980</name>
</gene>
<comment type="similarity">
    <text evidence="2">Belongs to the polysaccharide synthase family.</text>
</comment>
<feature type="transmembrane region" description="Helical" evidence="7">
    <location>
        <begin position="319"/>
        <end position="340"/>
    </location>
</feature>
<evidence type="ECO:0000256" key="2">
    <source>
        <dbReference type="ARBA" id="ARBA00007430"/>
    </source>
</evidence>
<evidence type="ECO:0000256" key="4">
    <source>
        <dbReference type="ARBA" id="ARBA00022692"/>
    </source>
</evidence>
<feature type="transmembrane region" description="Helical" evidence="7">
    <location>
        <begin position="146"/>
        <end position="173"/>
    </location>
</feature>
<feature type="transmembrane region" description="Helical" evidence="7">
    <location>
        <begin position="361"/>
        <end position="378"/>
    </location>
</feature>
<protein>
    <submittedName>
        <fullName evidence="8">Lipopolysaccharide biosynthesis protein</fullName>
    </submittedName>
</protein>
<sequence>MNDSLKSKTISSLSWKLFEKGGRAIVELVVQIVMARLLAPEQFGMLAIMLVFVNVGSVIVQSGLNTALVQAPEADDGDFSTVFWMSLALSAVLYAAVFAAAPAVASFYAMEDLVWPLRALALILIVNAYNAVQVARVTRDLELKKVFRATLVSVVVSGALGIAAALAGLGVWALVVQQLSYQVANCVALALQVAWRPRLAFRLERAGRLFSFGWKLLASGLLDMGYQSLSDLVIGKQFSASSLGLVSQGKKYPQAVGSLLDGAIQPVMLSAVARVQDDAAYVRRLVRRALKTSTFLIVPSMALFAVVAEPLVALLLGERWLPCVPFLQMYCLIYALLPIHTSNLQALNGMGRSDLFLKLELVKKAYGVVLLLVAAFVFKDVYVMVGTYVLTGVISTFVNAWPNRRVIGYSYAEQVRDVAPAFLLAAASAALAWPLGMLGLPAIAQVALQAAVMAAAYLGLARAFKVEALSYLLSTAREMLGSRRARG</sequence>
<name>A0A842JA66_9ACTN</name>
<dbReference type="InterPro" id="IPR050833">
    <property type="entry name" value="Poly_Biosynth_Transport"/>
</dbReference>
<dbReference type="GO" id="GO:0005886">
    <property type="term" value="C:plasma membrane"/>
    <property type="evidence" value="ECO:0007669"/>
    <property type="project" value="UniProtKB-SubCell"/>
</dbReference>
<dbReference type="CDD" id="cd13127">
    <property type="entry name" value="MATE_tuaB_like"/>
    <property type="match status" value="1"/>
</dbReference>
<feature type="transmembrane region" description="Helical" evidence="7">
    <location>
        <begin position="81"/>
        <end position="109"/>
    </location>
</feature>